<dbReference type="OrthoDB" id="2991010at2"/>
<reference evidence="2" key="1">
    <citation type="submission" date="2015-07" db="EMBL/GenBank/DDBJ databases">
        <title>Draft Genome Sequence of Oceanobacillus picturae Heshi-B3 that Was Isolated from Fermented Rice Bran with Aging Salted Mackerel, Which Was Named Heshiko as Traditional Fermented Seafood in Japan.</title>
        <authorList>
            <person name="Akuzawa S."/>
            <person name="Nakagawa J."/>
            <person name="Kanekatsu T."/>
            <person name="Kanesaki Y."/>
            <person name="Suzuki T."/>
        </authorList>
    </citation>
    <scope>NUCLEOTIDE SEQUENCE [LARGE SCALE GENOMIC DNA]</scope>
    <source>
        <strain evidence="2">Heshi-B3</strain>
    </source>
</reference>
<organism evidence="1 2">
    <name type="scientific">Oceanobacillus picturae</name>
    <dbReference type="NCBI Taxonomy" id="171693"/>
    <lineage>
        <taxon>Bacteria</taxon>
        <taxon>Bacillati</taxon>
        <taxon>Bacillota</taxon>
        <taxon>Bacilli</taxon>
        <taxon>Bacillales</taxon>
        <taxon>Bacillaceae</taxon>
        <taxon>Oceanobacillus</taxon>
    </lineage>
</organism>
<gene>
    <name evidence="1" type="ORF">OPHB3_3522</name>
</gene>
<sequence>MYYATLNQKQGELRALKKLLEFGTNVNQFVPNLIINDSTQENLDTIRKSYSEYILLDVRNLDSNEIDNLEELLEQPNNEEFDIVYPIEYLLENSIQEKKKYVRISRSVVNPFFIQWLQTNIENLPMTVILDFEYIDSVSDDIISRFIPIVELLNDREIVIMSGAVPQSVPVSSEEDYQFNRIEKDLFKKIKELAPHHSKLQFGDYSSVSPILATGGRAIVQIKYTLDKTYWFVRNGLRRGNYDFVAVCQQITNSNSFDESFCWGDEYIKSVVDENTNKGNPSVWTSIGVNRHTAVCLSEL</sequence>
<reference evidence="1 2" key="2">
    <citation type="journal article" date="2016" name="Genome Announc.">
        <title>Draft Genome Sequence of Oceanobacillus picturae Heshi-B3, Isolated from Fermented Rice Bran in a Traditional Japanese Seafood Dish.</title>
        <authorList>
            <person name="Akuzawa S."/>
            <person name="Nagaoka J."/>
            <person name="Kanekatsu M."/>
            <person name="Kanesaki Y."/>
            <person name="Suzuki T."/>
        </authorList>
    </citation>
    <scope>NUCLEOTIDE SEQUENCE [LARGE SCALE GENOMIC DNA]</scope>
    <source>
        <strain evidence="1 2">Heshi-B3</strain>
    </source>
</reference>
<dbReference type="InterPro" id="IPR025683">
    <property type="entry name" value="Protein_beta"/>
</dbReference>
<evidence type="ECO:0000313" key="1">
    <source>
        <dbReference type="EMBL" id="GAQ19553.1"/>
    </source>
</evidence>
<proteinExistence type="predicted"/>
<dbReference type="EMBL" id="BBXV01000049">
    <property type="protein sequence ID" value="GAQ19553.1"/>
    <property type="molecule type" value="Genomic_DNA"/>
</dbReference>
<dbReference type="AlphaFoldDB" id="A0A0U9HE59"/>
<dbReference type="Proteomes" id="UP000052946">
    <property type="component" value="Unassembled WGS sequence"/>
</dbReference>
<name>A0A0U9HE59_9BACI</name>
<evidence type="ECO:0000313" key="2">
    <source>
        <dbReference type="Proteomes" id="UP000052946"/>
    </source>
</evidence>
<dbReference type="RefSeq" id="WP_058951164.1">
    <property type="nucleotide sequence ID" value="NZ_BBXV01000049.1"/>
</dbReference>
<comment type="caution">
    <text evidence="1">The sequence shown here is derived from an EMBL/GenBank/DDBJ whole genome shotgun (WGS) entry which is preliminary data.</text>
</comment>
<accession>A0A0U9HE59</accession>
<protein>
    <submittedName>
        <fullName evidence="1">Phage protein, beta</fullName>
    </submittedName>
</protein>
<dbReference type="Pfam" id="PF14350">
    <property type="entry name" value="Beta_protein"/>
    <property type="match status" value="1"/>
</dbReference>